<keyword evidence="4 5" id="KW-0472">Membrane</keyword>
<evidence type="ECO:0000256" key="5">
    <source>
        <dbReference type="SAM" id="Phobius"/>
    </source>
</evidence>
<feature type="transmembrane region" description="Helical" evidence="5">
    <location>
        <begin position="378"/>
        <end position="399"/>
    </location>
</feature>
<feature type="transmembrane region" description="Helical" evidence="5">
    <location>
        <begin position="405"/>
        <end position="432"/>
    </location>
</feature>
<evidence type="ECO:0000256" key="2">
    <source>
        <dbReference type="ARBA" id="ARBA00022692"/>
    </source>
</evidence>
<dbReference type="PANTHER" id="PTHR48021">
    <property type="match status" value="1"/>
</dbReference>
<dbReference type="InterPro" id="IPR005828">
    <property type="entry name" value="MFS_sugar_transport-like"/>
</dbReference>
<feature type="transmembrane region" description="Helical" evidence="5">
    <location>
        <begin position="351"/>
        <end position="371"/>
    </location>
</feature>
<comment type="subcellular location">
    <subcellularLocation>
        <location evidence="1">Membrane</location>
    </subcellularLocation>
</comment>
<feature type="transmembrane region" description="Helical" evidence="5">
    <location>
        <begin position="95"/>
        <end position="118"/>
    </location>
</feature>
<dbReference type="InterPro" id="IPR036259">
    <property type="entry name" value="MFS_trans_sf"/>
</dbReference>
<evidence type="ECO:0000256" key="4">
    <source>
        <dbReference type="ARBA" id="ARBA00023136"/>
    </source>
</evidence>
<dbReference type="InterPro" id="IPR050549">
    <property type="entry name" value="MFS_Trehalose_Transporter"/>
</dbReference>
<keyword evidence="7" id="KW-1185">Reference proteome</keyword>
<evidence type="ECO:0000256" key="3">
    <source>
        <dbReference type="ARBA" id="ARBA00022989"/>
    </source>
</evidence>
<comment type="caution">
    <text evidence="6">The sequence shown here is derived from an EMBL/GenBank/DDBJ whole genome shotgun (WGS) entry which is preliminary data.</text>
</comment>
<feature type="transmembrane region" description="Helical" evidence="5">
    <location>
        <begin position="312"/>
        <end position="339"/>
    </location>
</feature>
<evidence type="ECO:0000313" key="7">
    <source>
        <dbReference type="Proteomes" id="UP001148838"/>
    </source>
</evidence>
<gene>
    <name evidence="6" type="ORF">ANN_27689</name>
</gene>
<reference evidence="6 7" key="1">
    <citation type="journal article" date="2022" name="Allergy">
        <title>Genome assembly and annotation of Periplaneta americana reveal a comprehensive cockroach allergen profile.</title>
        <authorList>
            <person name="Wang L."/>
            <person name="Xiong Q."/>
            <person name="Saelim N."/>
            <person name="Wang L."/>
            <person name="Nong W."/>
            <person name="Wan A.T."/>
            <person name="Shi M."/>
            <person name="Liu X."/>
            <person name="Cao Q."/>
            <person name="Hui J.H.L."/>
            <person name="Sookrung N."/>
            <person name="Leung T.F."/>
            <person name="Tungtrongchitr A."/>
            <person name="Tsui S.K.W."/>
        </authorList>
    </citation>
    <scope>NUCLEOTIDE SEQUENCE [LARGE SCALE GENOMIC DNA]</scope>
    <source>
        <strain evidence="6">PWHHKU_190912</strain>
    </source>
</reference>
<dbReference type="EMBL" id="JAJSOF020000041">
    <property type="protein sequence ID" value="KAJ4426062.1"/>
    <property type="molecule type" value="Genomic_DNA"/>
</dbReference>
<evidence type="ECO:0000256" key="1">
    <source>
        <dbReference type="ARBA" id="ARBA00004370"/>
    </source>
</evidence>
<organism evidence="6 7">
    <name type="scientific">Periplaneta americana</name>
    <name type="common">American cockroach</name>
    <name type="synonym">Blatta americana</name>
    <dbReference type="NCBI Taxonomy" id="6978"/>
    <lineage>
        <taxon>Eukaryota</taxon>
        <taxon>Metazoa</taxon>
        <taxon>Ecdysozoa</taxon>
        <taxon>Arthropoda</taxon>
        <taxon>Hexapoda</taxon>
        <taxon>Insecta</taxon>
        <taxon>Pterygota</taxon>
        <taxon>Neoptera</taxon>
        <taxon>Polyneoptera</taxon>
        <taxon>Dictyoptera</taxon>
        <taxon>Blattodea</taxon>
        <taxon>Blattoidea</taxon>
        <taxon>Blattidae</taxon>
        <taxon>Blattinae</taxon>
        <taxon>Periplaneta</taxon>
    </lineage>
</organism>
<dbReference type="Proteomes" id="UP001148838">
    <property type="component" value="Unassembled WGS sequence"/>
</dbReference>
<dbReference type="Gene3D" id="1.20.1250.20">
    <property type="entry name" value="MFS general substrate transporter like domains"/>
    <property type="match status" value="1"/>
</dbReference>
<sequence>MNAFTVFITIVRCVTQDTEVVQNAMDLLPDAIPLQYLSTTPNILHGSALELPTDNEGRTRRTDDEGNKWIQCAVTLADKRVHERRRLQSKSGRRASMVILPLPAVALVAMAAGNVLAWTDFALPELRSQDHGATLTENEEVPRRSVRPQDRHLGRVGLPGLALGAGGRGRLRAGAVRGQVRGRPGGGARVRRGAHLHRRSRPEVSEGALGMLLPIMLLVGKLYSCVLSCFLDYRFLGIPSCVVAVMTLRTMFLIPETPPYFVKKRRIVDAMKSLQFFRGSRYDARREVQDLEDSINGCLRDASAGWSSASKAFIVCFGMILFRQLCGYTSVMLLAFAMFHNSGVRVIGTNGFRIVCTLAQVLVHCTAGALLDRVGRRILLMISASAMTLYSATVAYYLSFDEDSAEFTVAICLFGFMIAFCLGFGPVPWVMVGELFPQRQGRVRQRGGVHALGAGAADVILHGSRAQVAGAGALVPPVRRCERLVGFLCVVFSSGDKEEEPHRNPSAVQ</sequence>
<keyword evidence="2 5" id="KW-0812">Transmembrane</keyword>
<accession>A0ABQ8RWQ7</accession>
<dbReference type="Pfam" id="PF00083">
    <property type="entry name" value="Sugar_tr"/>
    <property type="match status" value="1"/>
</dbReference>
<proteinExistence type="predicted"/>
<dbReference type="SUPFAM" id="SSF103473">
    <property type="entry name" value="MFS general substrate transporter"/>
    <property type="match status" value="1"/>
</dbReference>
<dbReference type="PANTHER" id="PTHR48021:SF1">
    <property type="entry name" value="GH07001P-RELATED"/>
    <property type="match status" value="1"/>
</dbReference>
<name>A0ABQ8RWQ7_PERAM</name>
<feature type="transmembrane region" description="Helical" evidence="5">
    <location>
        <begin position="208"/>
        <end position="231"/>
    </location>
</feature>
<protein>
    <submittedName>
        <fullName evidence="6">Uncharacterized protein</fullName>
    </submittedName>
</protein>
<evidence type="ECO:0000313" key="6">
    <source>
        <dbReference type="EMBL" id="KAJ4426062.1"/>
    </source>
</evidence>
<keyword evidence="3 5" id="KW-1133">Transmembrane helix</keyword>